<dbReference type="EMBL" id="JXKH01000007">
    <property type="protein sequence ID" value="OJG17694.1"/>
    <property type="molecule type" value="Genomic_DNA"/>
</dbReference>
<dbReference type="AlphaFoldDB" id="A0A1L8RD91"/>
<sequence length="332" mass="37213">MDVMERTKAKIASLVGDAYPGVDYRFINPDEHHILGLAQLLPTAEALTEEMLFDVASLTKVVCTTTVILKLWERGVLQFDEPLRHFLPTFQEGVTIRHLLTHTSGVAGYIPNRDQLTASALRQAYLAMQTSQLPSPVKYTDTGTILLGFMLEEIFQQDVVTIFQEEVLTPLGMTKSRFEKVDPAQAVASQYDSPRGPLRGTTHDPKAFILGAHAGNAGLFTTSGDLLHFSRMLLQRGWHEGPFLKEETVLLLLEDQTPDKQGGRSLGWDLKGPYLYHTGYTGTFLLLDPLQEKGLIFLSNRVHPYDHRAAYLKKRDEIIETFLQESTSGVKK</sequence>
<gene>
    <name evidence="3" type="ORF">RU97_GL002484</name>
</gene>
<dbReference type="RefSeq" id="WP_067395393.1">
    <property type="nucleotide sequence ID" value="NZ_JXKH01000007.1"/>
</dbReference>
<reference evidence="3 4" key="1">
    <citation type="submission" date="2014-12" db="EMBL/GenBank/DDBJ databases">
        <title>Draft genome sequences of 29 type strains of Enterococci.</title>
        <authorList>
            <person name="Zhong Z."/>
            <person name="Sun Z."/>
            <person name="Liu W."/>
            <person name="Zhang W."/>
            <person name="Zhang H."/>
        </authorList>
    </citation>
    <scope>NUCLEOTIDE SEQUENCE [LARGE SCALE GENOMIC DNA]</scope>
    <source>
        <strain evidence="3 4">DSM 17029</strain>
    </source>
</reference>
<feature type="domain" description="Beta-lactamase-related" evidence="2">
    <location>
        <begin position="45"/>
        <end position="310"/>
    </location>
</feature>
<keyword evidence="4" id="KW-1185">Reference proteome</keyword>
<protein>
    <recommendedName>
        <fullName evidence="2">Beta-lactamase-related domain-containing protein</fullName>
    </recommendedName>
</protein>
<dbReference type="Gene3D" id="3.40.710.10">
    <property type="entry name" value="DD-peptidase/beta-lactamase superfamily"/>
    <property type="match status" value="1"/>
</dbReference>
<keyword evidence="1" id="KW-0378">Hydrolase</keyword>
<dbReference type="InterPro" id="IPR050789">
    <property type="entry name" value="Diverse_Enzym_Activities"/>
</dbReference>
<name>A0A1L8RD91_9ENTE</name>
<evidence type="ECO:0000313" key="3">
    <source>
        <dbReference type="EMBL" id="OJG17694.1"/>
    </source>
</evidence>
<dbReference type="SUPFAM" id="SSF56601">
    <property type="entry name" value="beta-lactamase/transpeptidase-like"/>
    <property type="match status" value="1"/>
</dbReference>
<evidence type="ECO:0000259" key="2">
    <source>
        <dbReference type="Pfam" id="PF00144"/>
    </source>
</evidence>
<dbReference type="PANTHER" id="PTHR43283">
    <property type="entry name" value="BETA-LACTAMASE-RELATED"/>
    <property type="match status" value="1"/>
</dbReference>
<dbReference type="InterPro" id="IPR001466">
    <property type="entry name" value="Beta-lactam-related"/>
</dbReference>
<dbReference type="Proteomes" id="UP000181884">
    <property type="component" value="Unassembled WGS sequence"/>
</dbReference>
<dbReference type="PANTHER" id="PTHR43283:SF11">
    <property type="entry name" value="BETA-LACTAMASE-RELATED DOMAIN-CONTAINING PROTEIN"/>
    <property type="match status" value="1"/>
</dbReference>
<organism evidence="3 4">
    <name type="scientific">Enterococcus canis</name>
    <dbReference type="NCBI Taxonomy" id="214095"/>
    <lineage>
        <taxon>Bacteria</taxon>
        <taxon>Bacillati</taxon>
        <taxon>Bacillota</taxon>
        <taxon>Bacilli</taxon>
        <taxon>Lactobacillales</taxon>
        <taxon>Enterococcaceae</taxon>
        <taxon>Enterococcus</taxon>
    </lineage>
</organism>
<accession>A0A1L8RD91</accession>
<dbReference type="InterPro" id="IPR012338">
    <property type="entry name" value="Beta-lactam/transpept-like"/>
</dbReference>
<evidence type="ECO:0000256" key="1">
    <source>
        <dbReference type="ARBA" id="ARBA00022801"/>
    </source>
</evidence>
<dbReference type="STRING" id="214095.RU97_GL002484"/>
<dbReference type="Pfam" id="PF00144">
    <property type="entry name" value="Beta-lactamase"/>
    <property type="match status" value="1"/>
</dbReference>
<dbReference type="GO" id="GO:0016787">
    <property type="term" value="F:hydrolase activity"/>
    <property type="evidence" value="ECO:0007669"/>
    <property type="project" value="UniProtKB-KW"/>
</dbReference>
<evidence type="ECO:0000313" key="4">
    <source>
        <dbReference type="Proteomes" id="UP000181884"/>
    </source>
</evidence>
<proteinExistence type="predicted"/>
<comment type="caution">
    <text evidence="3">The sequence shown here is derived from an EMBL/GenBank/DDBJ whole genome shotgun (WGS) entry which is preliminary data.</text>
</comment>